<dbReference type="InterPro" id="IPR036322">
    <property type="entry name" value="WD40_repeat_dom_sf"/>
</dbReference>
<accession>A0A0C2X6S8</accession>
<evidence type="ECO:0000259" key="1">
    <source>
        <dbReference type="Pfam" id="PF23748"/>
    </source>
</evidence>
<name>A0A0C2X6S8_AMAMK</name>
<protein>
    <recommendedName>
        <fullName evidence="1">LRRK2 beta-propeller domain-containing protein</fullName>
    </recommendedName>
</protein>
<dbReference type="InterPro" id="IPR001680">
    <property type="entry name" value="WD40_rpt"/>
</dbReference>
<dbReference type="InParanoid" id="A0A0C2X6S8"/>
<dbReference type="InterPro" id="IPR056602">
    <property type="entry name" value="Beta-prop_LRRK2"/>
</dbReference>
<sequence>MSANDHEVCYTLLQTLKLPPAVSSLAFGHAGHLFVGTDDGILRVYDLSSFKVIKAVKNLGNEVSSIICVKRQGSDIRDAWVACGTKIMKFRLDTPQLIQTAHDALDVVEIGKTEDDLINEIGLNGNKTHIAYSTDKGVVGVVDLSTREVSIMKREHTSVCGCVKYIPNRPKELVSGGYDQKLFHFDSTNGNLLSERGISPSEPTEGMSLSPPFIVSTAISSTGTLAAGTADGQLWVNFAGESPRDVGLKKFVKAVKTWDGLNEKTEHVVKIAEAPIVAMTFLGERTLIVSTLKGVITQYKLTLEENNKLSLEKRWNGETSSSMKPNALIVDEKRVIVGGLQHDGSGVIEIWQKMKISRA</sequence>
<dbReference type="Pfam" id="PF23748">
    <property type="entry name" value="Beta-prop_LRRK2"/>
    <property type="match status" value="1"/>
</dbReference>
<evidence type="ECO:0000313" key="2">
    <source>
        <dbReference type="EMBL" id="KIL69997.1"/>
    </source>
</evidence>
<dbReference type="STRING" id="946122.A0A0C2X6S8"/>
<dbReference type="InterPro" id="IPR042453">
    <property type="entry name" value="WDR53"/>
</dbReference>
<dbReference type="PANTHER" id="PTHR44666">
    <property type="entry name" value="WD REPEAT-CONTAINING PROTEIN 53"/>
    <property type="match status" value="1"/>
</dbReference>
<gene>
    <name evidence="2" type="ORF">M378DRAFT_157246</name>
</gene>
<dbReference type="PANTHER" id="PTHR44666:SF1">
    <property type="entry name" value="WD REPEAT-CONTAINING PROTEIN 53"/>
    <property type="match status" value="1"/>
</dbReference>
<feature type="domain" description="LRRK2 beta-propeller" evidence="1">
    <location>
        <begin position="17"/>
        <end position="103"/>
    </location>
</feature>
<dbReference type="Gene3D" id="2.130.10.10">
    <property type="entry name" value="YVTN repeat-like/Quinoprotein amine dehydrogenase"/>
    <property type="match status" value="2"/>
</dbReference>
<proteinExistence type="predicted"/>
<dbReference type="OrthoDB" id="2161379at2759"/>
<keyword evidence="3" id="KW-1185">Reference proteome</keyword>
<dbReference type="Proteomes" id="UP000054549">
    <property type="component" value="Unassembled WGS sequence"/>
</dbReference>
<evidence type="ECO:0000313" key="3">
    <source>
        <dbReference type="Proteomes" id="UP000054549"/>
    </source>
</evidence>
<dbReference type="EMBL" id="KN818225">
    <property type="protein sequence ID" value="KIL69997.1"/>
    <property type="molecule type" value="Genomic_DNA"/>
</dbReference>
<organism evidence="2 3">
    <name type="scientific">Amanita muscaria (strain Koide BX008)</name>
    <dbReference type="NCBI Taxonomy" id="946122"/>
    <lineage>
        <taxon>Eukaryota</taxon>
        <taxon>Fungi</taxon>
        <taxon>Dikarya</taxon>
        <taxon>Basidiomycota</taxon>
        <taxon>Agaricomycotina</taxon>
        <taxon>Agaricomycetes</taxon>
        <taxon>Agaricomycetidae</taxon>
        <taxon>Agaricales</taxon>
        <taxon>Pluteineae</taxon>
        <taxon>Amanitaceae</taxon>
        <taxon>Amanita</taxon>
    </lineage>
</organism>
<dbReference type="InterPro" id="IPR015943">
    <property type="entry name" value="WD40/YVTN_repeat-like_dom_sf"/>
</dbReference>
<dbReference type="SMART" id="SM00320">
    <property type="entry name" value="WD40"/>
    <property type="match status" value="3"/>
</dbReference>
<dbReference type="HOGENOM" id="CLU_066072_0_0_1"/>
<dbReference type="SUPFAM" id="SSF50978">
    <property type="entry name" value="WD40 repeat-like"/>
    <property type="match status" value="1"/>
</dbReference>
<dbReference type="AlphaFoldDB" id="A0A0C2X6S8"/>
<reference evidence="2 3" key="1">
    <citation type="submission" date="2014-04" db="EMBL/GenBank/DDBJ databases">
        <title>Evolutionary Origins and Diversification of the Mycorrhizal Mutualists.</title>
        <authorList>
            <consortium name="DOE Joint Genome Institute"/>
            <consortium name="Mycorrhizal Genomics Consortium"/>
            <person name="Kohler A."/>
            <person name="Kuo A."/>
            <person name="Nagy L.G."/>
            <person name="Floudas D."/>
            <person name="Copeland A."/>
            <person name="Barry K.W."/>
            <person name="Cichocki N."/>
            <person name="Veneault-Fourrey C."/>
            <person name="LaButti K."/>
            <person name="Lindquist E.A."/>
            <person name="Lipzen A."/>
            <person name="Lundell T."/>
            <person name="Morin E."/>
            <person name="Murat C."/>
            <person name="Riley R."/>
            <person name="Ohm R."/>
            <person name="Sun H."/>
            <person name="Tunlid A."/>
            <person name="Henrissat B."/>
            <person name="Grigoriev I.V."/>
            <person name="Hibbett D.S."/>
            <person name="Martin F."/>
        </authorList>
    </citation>
    <scope>NUCLEOTIDE SEQUENCE [LARGE SCALE GENOMIC DNA]</scope>
    <source>
        <strain evidence="2 3">Koide BX008</strain>
    </source>
</reference>